<evidence type="ECO:0000259" key="1">
    <source>
        <dbReference type="Pfam" id="PF06527"/>
    </source>
</evidence>
<dbReference type="EMBL" id="JBFASG010000001">
    <property type="protein sequence ID" value="MEV4921626.1"/>
    <property type="molecule type" value="Genomic_DNA"/>
</dbReference>
<feature type="domain" description="TniQ" evidence="1">
    <location>
        <begin position="17"/>
        <end position="164"/>
    </location>
</feature>
<dbReference type="Pfam" id="PF06527">
    <property type="entry name" value="TniQ"/>
    <property type="match status" value="1"/>
</dbReference>
<gene>
    <name evidence="2" type="ORF">AB0L03_02025</name>
</gene>
<name>A0ABV3IPD9_9ACTN</name>
<sequence>METAQTGHLRRLALGTVPLAGESLISWLGAVGRDHGIGREAAARITGITPALSPSGSVLNMRDLVFCLSDQQVAAVGKTTDLSAQAAHDMTWQRFLGTALPRQLPAPEKWYRAAPQQDMRHQIRLHGVSTETLRICPPCLEETGGRWPLSWSLPWAFACPRHRCYRLDHCPECGQPLLCTSSGIQCGRRSGNPDGTRQVCTADLRRLPTVAAEDQELLDLQQHLFDHLESGADRRAARADFADLWAMFCVAVFAGHPDHAEGADKPVQKAFTEFCASRDSQLDRRVWMSQSRSPTPLLFAAAVRIAASIVFAEDPFDAADALCSLRAFPRPDEVSYVRRAWANHHLQRAPQHATRRLKDVITALQAPPYTKLSESLPHRFVGVDTEALEQYPPPPPGTRYLITPDELAYLDPELAQAIWARFAAQAR</sequence>
<protein>
    <submittedName>
        <fullName evidence="2">TniQ family protein</fullName>
    </submittedName>
</protein>
<keyword evidence="3" id="KW-1185">Reference proteome</keyword>
<reference evidence="2 3" key="1">
    <citation type="submission" date="2024-06" db="EMBL/GenBank/DDBJ databases">
        <title>The Natural Products Discovery Center: Release of the First 8490 Sequenced Strains for Exploring Actinobacteria Biosynthetic Diversity.</title>
        <authorList>
            <person name="Kalkreuter E."/>
            <person name="Kautsar S.A."/>
            <person name="Yang D."/>
            <person name="Bader C.D."/>
            <person name="Teijaro C.N."/>
            <person name="Fluegel L."/>
            <person name="Davis C.M."/>
            <person name="Simpson J.R."/>
            <person name="Lauterbach L."/>
            <person name="Steele A.D."/>
            <person name="Gui C."/>
            <person name="Meng S."/>
            <person name="Li G."/>
            <person name="Viehrig K."/>
            <person name="Ye F."/>
            <person name="Su P."/>
            <person name="Kiefer A.F."/>
            <person name="Nichols A."/>
            <person name="Cepeda A.J."/>
            <person name="Yan W."/>
            <person name="Fan B."/>
            <person name="Jiang Y."/>
            <person name="Adhikari A."/>
            <person name="Zheng C.-J."/>
            <person name="Schuster L."/>
            <person name="Cowan T.M."/>
            <person name="Smanski M.J."/>
            <person name="Chevrette M.G."/>
            <person name="De Carvalho L.P.S."/>
            <person name="Shen B."/>
        </authorList>
    </citation>
    <scope>NUCLEOTIDE SEQUENCE [LARGE SCALE GENOMIC DNA]</scope>
    <source>
        <strain evidence="2 3">NPDC053791</strain>
    </source>
</reference>
<dbReference type="RefSeq" id="WP_366086480.1">
    <property type="nucleotide sequence ID" value="NZ_JBFASG010000001.1"/>
</dbReference>
<evidence type="ECO:0000313" key="3">
    <source>
        <dbReference type="Proteomes" id="UP001552479"/>
    </source>
</evidence>
<dbReference type="Proteomes" id="UP001552479">
    <property type="component" value="Unassembled WGS sequence"/>
</dbReference>
<accession>A0ABV3IPD9</accession>
<dbReference type="InterPro" id="IPR009492">
    <property type="entry name" value="TniQ"/>
</dbReference>
<comment type="caution">
    <text evidence="2">The sequence shown here is derived from an EMBL/GenBank/DDBJ whole genome shotgun (WGS) entry which is preliminary data.</text>
</comment>
<organism evidence="2 3">
    <name type="scientific">Streptomyces roseoverticillatus</name>
    <dbReference type="NCBI Taxonomy" id="66429"/>
    <lineage>
        <taxon>Bacteria</taxon>
        <taxon>Bacillati</taxon>
        <taxon>Actinomycetota</taxon>
        <taxon>Actinomycetes</taxon>
        <taxon>Kitasatosporales</taxon>
        <taxon>Streptomycetaceae</taxon>
        <taxon>Streptomyces</taxon>
    </lineage>
</organism>
<proteinExistence type="predicted"/>
<evidence type="ECO:0000313" key="2">
    <source>
        <dbReference type="EMBL" id="MEV4921626.1"/>
    </source>
</evidence>